<dbReference type="NCBIfam" id="TIGR02517">
    <property type="entry name" value="type_II_gspD"/>
    <property type="match status" value="1"/>
</dbReference>
<keyword evidence="5" id="KW-0812">Transmembrane</keyword>
<comment type="similarity">
    <text evidence="2">Belongs to the bacterial secretin family. GSP D subfamily.</text>
</comment>
<dbReference type="PANTHER" id="PTHR30332">
    <property type="entry name" value="PROBABLE GENERAL SECRETION PATHWAY PROTEIN D"/>
    <property type="match status" value="1"/>
</dbReference>
<evidence type="ECO:0000256" key="3">
    <source>
        <dbReference type="ARBA" id="ARBA00022448"/>
    </source>
</evidence>
<dbReference type="InterPro" id="IPR050810">
    <property type="entry name" value="Bact_Secretion_Sys_Channel"/>
</dbReference>
<evidence type="ECO:0000259" key="12">
    <source>
        <dbReference type="Pfam" id="PF00263"/>
    </source>
</evidence>
<sequence>MKSKNKHRLRHALTGLKSALLLSLALTVAPFVNAAPVTLEMKDAEITTLIELVSSATGKNFIVDPRVKGKVTVISSRSMEGEALYRVFLSILQVHGYAAVESGKIIKIVPEVNAKQGATPVRDGPRLRGDETITRVIPIEYSNAAQLVPILRPLIPQQGHLAAHAETNVLIVSDRAANVARLEKIIRRIDQASEGAAPAKGKGGQSSSSERALVADERTNTILLFADKSERLRLRALIAHLDTPVEMESEGDTQVIFLRYASAKELAPVITGVSQNIVSEQKEKSKKVETSSVTIQAHESNNALVITAPPAMQRTLHAVVRQLDVRRAQVLVEAVIAEIRSDKAAELGVQWRAMSDPNGTGGIGGTNFNITKNGINAVSANPLGVGDGLSLGYFEGTKTLLGTEFLNLGVLLRALGSDGSTNILSTPSLVMMDNQEAEIVVGQNVPFVTGSYTSAGSGSTPDNPFQTIQREDVGLTLKVKPQINEGNAIKLDIEQEVSSISTTGTSASDIITNTRSIRTSVMVEDGRVLVLGGLIDDQQRESVEKVPGLGNIPLLGHLFSYKHTTKEKRNLMVFLHPQIMRDAATETKISGSKYSLIRAQQLDLQKNGVPLMPGESAPLLPEMEQMMTLPTPYEAEADGSHQ</sequence>
<dbReference type="InterPro" id="IPR004846">
    <property type="entry name" value="T2SS/T3SS_dom"/>
</dbReference>
<keyword evidence="6 11" id="KW-0732">Signal</keyword>
<dbReference type="PANTHER" id="PTHR30332:SF24">
    <property type="entry name" value="SECRETIN GSPD-RELATED"/>
    <property type="match status" value="1"/>
</dbReference>
<evidence type="ECO:0000313" key="16">
    <source>
        <dbReference type="Proteomes" id="UP000509658"/>
    </source>
</evidence>
<dbReference type="Pfam" id="PF00263">
    <property type="entry name" value="Secretin"/>
    <property type="match status" value="1"/>
</dbReference>
<dbReference type="EMBL" id="CP054491">
    <property type="protein sequence ID" value="QKQ27992.1"/>
    <property type="molecule type" value="Genomic_DNA"/>
</dbReference>
<feature type="chain" id="PRO_5027009753" evidence="11">
    <location>
        <begin position="35"/>
        <end position="642"/>
    </location>
</feature>
<evidence type="ECO:0000259" key="13">
    <source>
        <dbReference type="Pfam" id="PF03958"/>
    </source>
</evidence>
<accession>A0A6N0I034</accession>
<dbReference type="InterPro" id="IPR049371">
    <property type="entry name" value="GspD-like_N0"/>
</dbReference>
<feature type="domain" description="NolW-like" evidence="13">
    <location>
        <begin position="134"/>
        <end position="194"/>
    </location>
</feature>
<feature type="signal peptide" evidence="11">
    <location>
        <begin position="1"/>
        <end position="34"/>
    </location>
</feature>
<keyword evidence="3 10" id="KW-0813">Transport</keyword>
<evidence type="ECO:0000256" key="10">
    <source>
        <dbReference type="RuleBase" id="RU004004"/>
    </source>
</evidence>
<evidence type="ECO:0000259" key="14">
    <source>
        <dbReference type="Pfam" id="PF21305"/>
    </source>
</evidence>
<dbReference type="InterPro" id="IPR013356">
    <property type="entry name" value="T2SS_GspD"/>
</dbReference>
<dbReference type="InterPro" id="IPR001775">
    <property type="entry name" value="GspD/PilQ"/>
</dbReference>
<feature type="domain" description="Type II/III secretion system secretin-like" evidence="12">
    <location>
        <begin position="414"/>
        <end position="581"/>
    </location>
</feature>
<evidence type="ECO:0000256" key="8">
    <source>
        <dbReference type="ARBA" id="ARBA00023136"/>
    </source>
</evidence>
<evidence type="ECO:0000256" key="7">
    <source>
        <dbReference type="ARBA" id="ARBA00022927"/>
    </source>
</evidence>
<evidence type="ECO:0000256" key="1">
    <source>
        <dbReference type="ARBA" id="ARBA00004442"/>
    </source>
</evidence>
<name>A0A6N0I034_9GAMM</name>
<dbReference type="InterPro" id="IPR005644">
    <property type="entry name" value="NolW-like"/>
</dbReference>
<dbReference type="RefSeq" id="WP_174673652.1">
    <property type="nucleotide sequence ID" value="NZ_CP054491.1"/>
</dbReference>
<dbReference type="GO" id="GO:0015627">
    <property type="term" value="C:type II protein secretion system complex"/>
    <property type="evidence" value="ECO:0007669"/>
    <property type="project" value="InterPro"/>
</dbReference>
<protein>
    <submittedName>
        <fullName evidence="15">Type II secretion system secretin GspD</fullName>
    </submittedName>
</protein>
<keyword evidence="7" id="KW-0653">Protein transport</keyword>
<dbReference type="AlphaFoldDB" id="A0A6N0I034"/>
<comment type="subcellular location">
    <subcellularLocation>
        <location evidence="1 10">Cell outer membrane</location>
    </subcellularLocation>
</comment>
<dbReference type="GO" id="GO:0009279">
    <property type="term" value="C:cell outer membrane"/>
    <property type="evidence" value="ECO:0007669"/>
    <property type="project" value="UniProtKB-SubCell"/>
</dbReference>
<evidence type="ECO:0000256" key="6">
    <source>
        <dbReference type="ARBA" id="ARBA00022729"/>
    </source>
</evidence>
<dbReference type="Pfam" id="PF21305">
    <property type="entry name" value="type_II_gspD_N0"/>
    <property type="match status" value="1"/>
</dbReference>
<evidence type="ECO:0000256" key="4">
    <source>
        <dbReference type="ARBA" id="ARBA00022452"/>
    </source>
</evidence>
<feature type="domain" description="NolW-like" evidence="13">
    <location>
        <begin position="253"/>
        <end position="329"/>
    </location>
</feature>
<evidence type="ECO:0000256" key="2">
    <source>
        <dbReference type="ARBA" id="ARBA00006980"/>
    </source>
</evidence>
<gene>
    <name evidence="15" type="primary">gspD</name>
    <name evidence="15" type="ORF">HUE57_18155</name>
</gene>
<dbReference type="PRINTS" id="PR00811">
    <property type="entry name" value="BCTERIALGSPD"/>
</dbReference>
<dbReference type="KEGG" id="rev:HUE57_18155"/>
<feature type="domain" description="GspD-like N0" evidence="14">
    <location>
        <begin position="40"/>
        <end position="108"/>
    </location>
</feature>
<organism evidence="15 16">
    <name type="scientific">Candidatus Reidiella endopervernicosa</name>
    <dbReference type="NCBI Taxonomy" id="2738883"/>
    <lineage>
        <taxon>Bacteria</taxon>
        <taxon>Pseudomonadati</taxon>
        <taxon>Pseudomonadota</taxon>
        <taxon>Gammaproteobacteria</taxon>
        <taxon>Candidatus Reidiella</taxon>
    </lineage>
</organism>
<dbReference type="GO" id="GO:0015628">
    <property type="term" value="P:protein secretion by the type II secretion system"/>
    <property type="evidence" value="ECO:0007669"/>
    <property type="project" value="InterPro"/>
</dbReference>
<evidence type="ECO:0000256" key="9">
    <source>
        <dbReference type="ARBA" id="ARBA00023237"/>
    </source>
</evidence>
<dbReference type="Gene3D" id="3.30.1370.120">
    <property type="match status" value="3"/>
</dbReference>
<keyword evidence="4" id="KW-1134">Transmembrane beta strand</keyword>
<evidence type="ECO:0000313" key="15">
    <source>
        <dbReference type="EMBL" id="QKQ27992.1"/>
    </source>
</evidence>
<keyword evidence="16" id="KW-1185">Reference proteome</keyword>
<dbReference type="Pfam" id="PF03958">
    <property type="entry name" value="Secretin_N"/>
    <property type="match status" value="2"/>
</dbReference>
<keyword evidence="8" id="KW-0472">Membrane</keyword>
<evidence type="ECO:0000256" key="5">
    <source>
        <dbReference type="ARBA" id="ARBA00022692"/>
    </source>
</evidence>
<reference evidence="15 16" key="1">
    <citation type="submission" date="2020-05" db="EMBL/GenBank/DDBJ databases">
        <title>Horizontal transmission and recombination maintain forever young bacterial symbiont genomes.</title>
        <authorList>
            <person name="Russell S.L."/>
            <person name="Pepper-Tunick E."/>
            <person name="Svedberg J."/>
            <person name="Byrne A."/>
            <person name="Ruelas Castillo J."/>
            <person name="Vollmers C."/>
            <person name="Beinart R.A."/>
            <person name="Corbett-Detig R."/>
        </authorList>
    </citation>
    <scope>NUCLEOTIDE SEQUENCE [LARGE SCALE GENOMIC DNA]</scope>
    <source>
        <strain evidence="15">Santa_Monica_outfall</strain>
    </source>
</reference>
<keyword evidence="9" id="KW-0998">Cell outer membrane</keyword>
<dbReference type="Proteomes" id="UP000509658">
    <property type="component" value="Chromosome"/>
</dbReference>
<proteinExistence type="inferred from homology"/>
<dbReference type="InterPro" id="IPR038591">
    <property type="entry name" value="NolW-like_sf"/>
</dbReference>
<evidence type="ECO:0000256" key="11">
    <source>
        <dbReference type="SAM" id="SignalP"/>
    </source>
</evidence>